<name>A0ABR1MTQ0_9PEZI</name>
<dbReference type="EMBL" id="JBBPBF010000060">
    <property type="protein sequence ID" value="KAK7605924.1"/>
    <property type="molecule type" value="Genomic_DNA"/>
</dbReference>
<evidence type="ECO:0000313" key="1">
    <source>
        <dbReference type="EMBL" id="KAK7605924.1"/>
    </source>
</evidence>
<keyword evidence="2" id="KW-1185">Reference proteome</keyword>
<sequence length="223" mass="25958">MYKIIVFKLVIKVILKLKKENSIIGKRIRRSIILFISITYKLEKSYILSLNTNISFLAIIGRKDYLDLLISSLISNSFLISYSKAKLIISRSLYKPLGKGIRGLIIYKAIIEKSYRNILVYTIRVRFLYNNIYTTKAPKIILLLSINYYLRSSYITSKFNKSLSSLKLILGKVIRVVFIVYSIKGASYNYTILIIKYYKTRVNYITSSILKSITRLSFRILLV</sequence>
<accession>A0ABR1MTQ0</accession>
<organism evidence="1 2">
    <name type="scientific">Phyllosticta paracitricarpa</name>
    <dbReference type="NCBI Taxonomy" id="2016321"/>
    <lineage>
        <taxon>Eukaryota</taxon>
        <taxon>Fungi</taxon>
        <taxon>Dikarya</taxon>
        <taxon>Ascomycota</taxon>
        <taxon>Pezizomycotina</taxon>
        <taxon>Dothideomycetes</taxon>
        <taxon>Dothideomycetes incertae sedis</taxon>
        <taxon>Botryosphaeriales</taxon>
        <taxon>Phyllostictaceae</taxon>
        <taxon>Phyllosticta</taxon>
    </lineage>
</organism>
<proteinExistence type="predicted"/>
<dbReference type="Proteomes" id="UP001367316">
    <property type="component" value="Unassembled WGS sequence"/>
</dbReference>
<reference evidence="1 2" key="1">
    <citation type="submission" date="2024-04" db="EMBL/GenBank/DDBJ databases">
        <title>Phyllosticta paracitricarpa is synonymous to the EU quarantine fungus P. citricarpa based on phylogenomic analyses.</title>
        <authorList>
            <consortium name="Lawrence Berkeley National Laboratory"/>
            <person name="Van ingen-buijs V.A."/>
            <person name="Van westerhoven A.C."/>
            <person name="Haridas S."/>
            <person name="Skiadas P."/>
            <person name="Martin F."/>
            <person name="Groenewald J.Z."/>
            <person name="Crous P.W."/>
            <person name="Seidl M.F."/>
        </authorList>
    </citation>
    <scope>NUCLEOTIDE SEQUENCE [LARGE SCALE GENOMIC DNA]</scope>
    <source>
        <strain evidence="1 2">CBS 141358</strain>
    </source>
</reference>
<gene>
    <name evidence="1" type="ORF">JOL62DRAFT_560590</name>
</gene>
<evidence type="ECO:0000313" key="2">
    <source>
        <dbReference type="Proteomes" id="UP001367316"/>
    </source>
</evidence>
<protein>
    <submittedName>
        <fullName evidence="1">Uncharacterized protein</fullName>
    </submittedName>
</protein>
<comment type="caution">
    <text evidence="1">The sequence shown here is derived from an EMBL/GenBank/DDBJ whole genome shotgun (WGS) entry which is preliminary data.</text>
</comment>